<dbReference type="Pfam" id="PF14891">
    <property type="entry name" value="Peptidase_M91"/>
    <property type="match status" value="1"/>
</dbReference>
<dbReference type="Proteomes" id="UP000218968">
    <property type="component" value="Chromosome"/>
</dbReference>
<keyword evidence="3" id="KW-0106">Calcium</keyword>
<accession>A0A290XAV6</accession>
<feature type="region of interest" description="Disordered" evidence="4">
    <location>
        <begin position="1"/>
        <end position="99"/>
    </location>
</feature>
<keyword evidence="2" id="KW-0964">Secreted</keyword>
<dbReference type="AlphaFoldDB" id="A0A290XAV6"/>
<keyword evidence="6" id="KW-1185">Reference proteome</keyword>
<dbReference type="Pfam" id="PF00353">
    <property type="entry name" value="HemolysinCabind"/>
    <property type="match status" value="2"/>
</dbReference>
<dbReference type="InterPro" id="IPR001343">
    <property type="entry name" value="Hemolysn_Ca-bd"/>
</dbReference>
<dbReference type="OrthoDB" id="5952792at2"/>
<dbReference type="Gene3D" id="2.160.20.160">
    <property type="match status" value="1"/>
</dbReference>
<dbReference type="InterPro" id="IPR028208">
    <property type="entry name" value="Effector_pro_NleD-like"/>
</dbReference>
<dbReference type="PRINTS" id="PR00313">
    <property type="entry name" value="CABNDNGRPT"/>
</dbReference>
<evidence type="ECO:0000256" key="4">
    <source>
        <dbReference type="SAM" id="MobiDB-lite"/>
    </source>
</evidence>
<dbReference type="GO" id="GO:0005509">
    <property type="term" value="F:calcium ion binding"/>
    <property type="evidence" value="ECO:0007669"/>
    <property type="project" value="InterPro"/>
</dbReference>
<dbReference type="GO" id="GO:0005576">
    <property type="term" value="C:extracellular region"/>
    <property type="evidence" value="ECO:0007669"/>
    <property type="project" value="UniProtKB-SubCell"/>
</dbReference>
<dbReference type="EMBL" id="CP023406">
    <property type="protein sequence ID" value="ATD66201.1"/>
    <property type="molecule type" value="Genomic_DNA"/>
</dbReference>
<dbReference type="RefSeq" id="WP_096296531.1">
    <property type="nucleotide sequence ID" value="NZ_CP023406.1"/>
</dbReference>
<dbReference type="KEGG" id="lum:CNR27_00975"/>
<feature type="compositionally biased region" description="Polar residues" evidence="4">
    <location>
        <begin position="74"/>
        <end position="85"/>
    </location>
</feature>
<protein>
    <recommendedName>
        <fullName evidence="7">Hemolysin</fullName>
    </recommendedName>
</protein>
<sequence length="521" mass="53918">MTMLDSLSPTANPSTAQGYWQNPLAPNDPHNHGGPDAGDVGHAPHIEGLADGPQVSTLDAPDRAPDGAIGIDGGSSNTAERTTGRTPDGKPIQIDPLHSDGQVDVARERTVAQGYVSRDQVVFTTGAGDDNVGVTQRDDGTLDVSINGESYEVRLTEGQELTLRTGAGNDTIQVASNVKVNVIADAGAGDNQLDIAGDGDNRISSGDGDDTIRVSGSGRNDIHTTGGTNEIFGGSGVNVIYGGDGSDTIHAGSGTNYIEGGRGDDVIHGGGTFDILSAGSGDDVVNVGEGRTTVYAGAGADTIGGAHAQTTVYSQASDIVNAAIGARPTVVNVEIDNTVGDRGVRVQGSDAFVQRMQSELDFLRASPNGQQMMAEFDKAAEAKGNTVTIRELANEDNGYAQTFSNDADIINGRPGAGGDVTISYNPSFHMDAFPAPSVVLFHEMSHAYNGVNGTFLQGTYRGTGPDSGRVPNAERQAVGLETSATPYDFDGSGPLTHNPIHLTENGIRRELGMPDRPSYAL</sequence>
<evidence type="ECO:0000313" key="5">
    <source>
        <dbReference type="EMBL" id="ATD66201.1"/>
    </source>
</evidence>
<dbReference type="PANTHER" id="PTHR38340:SF1">
    <property type="entry name" value="S-LAYER PROTEIN"/>
    <property type="match status" value="1"/>
</dbReference>
<evidence type="ECO:0000313" key="6">
    <source>
        <dbReference type="Proteomes" id="UP000218968"/>
    </source>
</evidence>
<comment type="subcellular location">
    <subcellularLocation>
        <location evidence="1">Secreted</location>
    </subcellularLocation>
</comment>
<name>A0A290XAV6_9GAMM</name>
<organism evidence="5 6">
    <name type="scientific">Luteimonas chenhongjianii</name>
    <dbReference type="NCBI Taxonomy" id="2006110"/>
    <lineage>
        <taxon>Bacteria</taxon>
        <taxon>Pseudomonadati</taxon>
        <taxon>Pseudomonadota</taxon>
        <taxon>Gammaproteobacteria</taxon>
        <taxon>Lysobacterales</taxon>
        <taxon>Lysobacteraceae</taxon>
        <taxon>Luteimonas</taxon>
    </lineage>
</organism>
<evidence type="ECO:0008006" key="7">
    <source>
        <dbReference type="Google" id="ProtNLM"/>
    </source>
</evidence>
<proteinExistence type="predicted"/>
<evidence type="ECO:0000256" key="3">
    <source>
        <dbReference type="ARBA" id="ARBA00022837"/>
    </source>
</evidence>
<reference evidence="6" key="1">
    <citation type="submission" date="2017-09" db="EMBL/GenBank/DDBJ databases">
        <title>Luteimonas liuhanmingii sp.nov., isolated from the intestinal contents of Tibetan Plateau Pika in Yushu, Qinghai Province, China.</title>
        <authorList>
            <person name="Gui Z."/>
        </authorList>
    </citation>
    <scope>NUCLEOTIDE SEQUENCE [LARGE SCALE GENOMIC DNA]</scope>
    <source>
        <strain evidence="6">100111</strain>
    </source>
</reference>
<feature type="compositionally biased region" description="Polar residues" evidence="4">
    <location>
        <begin position="1"/>
        <end position="20"/>
    </location>
</feature>
<evidence type="ECO:0000256" key="1">
    <source>
        <dbReference type="ARBA" id="ARBA00004613"/>
    </source>
</evidence>
<dbReference type="InterPro" id="IPR011049">
    <property type="entry name" value="Serralysin-like_metalloprot_C"/>
</dbReference>
<dbReference type="PANTHER" id="PTHR38340">
    <property type="entry name" value="S-LAYER PROTEIN"/>
    <property type="match status" value="1"/>
</dbReference>
<evidence type="ECO:0000256" key="2">
    <source>
        <dbReference type="ARBA" id="ARBA00022525"/>
    </source>
</evidence>
<gene>
    <name evidence="5" type="ORF">CNR27_00975</name>
</gene>
<dbReference type="SUPFAM" id="SSF51120">
    <property type="entry name" value="beta-Roll"/>
    <property type="match status" value="1"/>
</dbReference>
<dbReference type="InterPro" id="IPR050557">
    <property type="entry name" value="RTX_toxin/Mannuronan_C5-epim"/>
</dbReference>